<dbReference type="InterPro" id="IPR011009">
    <property type="entry name" value="Kinase-like_dom_sf"/>
</dbReference>
<feature type="compositionally biased region" description="Pro residues" evidence="9">
    <location>
        <begin position="315"/>
        <end position="332"/>
    </location>
</feature>
<gene>
    <name evidence="12" type="ORF">FIBSPDRAFT_1045078</name>
    <name evidence="11" type="ORF">FIBSPDRAFT_939344</name>
</gene>
<evidence type="ECO:0000256" key="2">
    <source>
        <dbReference type="ARBA" id="ARBA00022527"/>
    </source>
</evidence>
<dbReference type="Gene3D" id="1.10.510.10">
    <property type="entry name" value="Transferase(Phosphotransferase) domain 1"/>
    <property type="match status" value="1"/>
</dbReference>
<dbReference type="EMBL" id="KV417741">
    <property type="protein sequence ID" value="KZP07734.1"/>
    <property type="molecule type" value="Genomic_DNA"/>
</dbReference>
<feature type="compositionally biased region" description="Basic residues" evidence="9">
    <location>
        <begin position="226"/>
        <end position="236"/>
    </location>
</feature>
<dbReference type="GO" id="GO:0000278">
    <property type="term" value="P:mitotic cell cycle"/>
    <property type="evidence" value="ECO:0007669"/>
    <property type="project" value="TreeGrafter"/>
</dbReference>
<evidence type="ECO:0000256" key="9">
    <source>
        <dbReference type="SAM" id="MobiDB-lite"/>
    </source>
</evidence>
<dbReference type="AlphaFoldDB" id="A0A165WLT6"/>
<feature type="region of interest" description="Disordered" evidence="9">
    <location>
        <begin position="217"/>
        <end position="240"/>
    </location>
</feature>
<dbReference type="EMBL" id="KV417557">
    <property type="protein sequence ID" value="KZP20211.1"/>
    <property type="molecule type" value="Genomic_DNA"/>
</dbReference>
<dbReference type="Proteomes" id="UP000076532">
    <property type="component" value="Unassembled WGS sequence"/>
</dbReference>
<evidence type="ECO:0000256" key="3">
    <source>
        <dbReference type="ARBA" id="ARBA00022679"/>
    </source>
</evidence>
<dbReference type="GO" id="GO:0072354">
    <property type="term" value="F:histone H3T3 kinase activity"/>
    <property type="evidence" value="ECO:0007669"/>
    <property type="project" value="TreeGrafter"/>
</dbReference>
<keyword evidence="5" id="KW-0418">Kinase</keyword>
<dbReference type="PANTHER" id="PTHR24419">
    <property type="entry name" value="INTERLEUKIN-1 RECEPTOR-ASSOCIATED KINASE"/>
    <property type="match status" value="1"/>
</dbReference>
<feature type="region of interest" description="Disordered" evidence="9">
    <location>
        <begin position="23"/>
        <end position="151"/>
    </location>
</feature>
<dbReference type="EC" id="2.7.11.1" evidence="1"/>
<dbReference type="GO" id="GO:0035556">
    <property type="term" value="P:intracellular signal transduction"/>
    <property type="evidence" value="ECO:0007669"/>
    <property type="project" value="TreeGrafter"/>
</dbReference>
<feature type="compositionally biased region" description="Basic residues" evidence="9">
    <location>
        <begin position="65"/>
        <end position="78"/>
    </location>
</feature>
<accession>A0A165WLT6</accession>
<keyword evidence="2" id="KW-0723">Serine/threonine-protein kinase</keyword>
<feature type="region of interest" description="Disordered" evidence="9">
    <location>
        <begin position="307"/>
        <end position="332"/>
    </location>
</feature>
<comment type="catalytic activity">
    <reaction evidence="7">
        <text>L-threonyl-[protein] + ATP = O-phospho-L-threonyl-[protein] + ADP + H(+)</text>
        <dbReference type="Rhea" id="RHEA:46608"/>
        <dbReference type="Rhea" id="RHEA-COMP:11060"/>
        <dbReference type="Rhea" id="RHEA-COMP:11605"/>
        <dbReference type="ChEBI" id="CHEBI:15378"/>
        <dbReference type="ChEBI" id="CHEBI:30013"/>
        <dbReference type="ChEBI" id="CHEBI:30616"/>
        <dbReference type="ChEBI" id="CHEBI:61977"/>
        <dbReference type="ChEBI" id="CHEBI:456216"/>
        <dbReference type="EC" id="2.7.11.1"/>
    </reaction>
</comment>
<keyword evidence="3" id="KW-0808">Transferase</keyword>
<keyword evidence="6" id="KW-0067">ATP-binding</keyword>
<dbReference type="Pfam" id="PF12330">
    <property type="entry name" value="Haspin_kinase"/>
    <property type="match status" value="1"/>
</dbReference>
<evidence type="ECO:0000256" key="1">
    <source>
        <dbReference type="ARBA" id="ARBA00012513"/>
    </source>
</evidence>
<dbReference type="OrthoDB" id="5327538at2759"/>
<dbReference type="GO" id="GO:0005634">
    <property type="term" value="C:nucleus"/>
    <property type="evidence" value="ECO:0007669"/>
    <property type="project" value="TreeGrafter"/>
</dbReference>
<evidence type="ECO:0000256" key="8">
    <source>
        <dbReference type="ARBA" id="ARBA00048679"/>
    </source>
</evidence>
<proteinExistence type="predicted"/>
<organism evidence="11 13">
    <name type="scientific">Athelia psychrophila</name>
    <dbReference type="NCBI Taxonomy" id="1759441"/>
    <lineage>
        <taxon>Eukaryota</taxon>
        <taxon>Fungi</taxon>
        <taxon>Dikarya</taxon>
        <taxon>Basidiomycota</taxon>
        <taxon>Agaricomycotina</taxon>
        <taxon>Agaricomycetes</taxon>
        <taxon>Agaricomycetidae</taxon>
        <taxon>Atheliales</taxon>
        <taxon>Atheliaceae</taxon>
        <taxon>Athelia</taxon>
    </lineage>
</organism>
<evidence type="ECO:0000313" key="13">
    <source>
        <dbReference type="Proteomes" id="UP000076532"/>
    </source>
</evidence>
<protein>
    <recommendedName>
        <fullName evidence="1">non-specific serine/threonine protein kinase</fullName>
        <ecNumber evidence="1">2.7.11.1</ecNumber>
    </recommendedName>
</protein>
<keyword evidence="4" id="KW-0547">Nucleotide-binding</keyword>
<evidence type="ECO:0000313" key="11">
    <source>
        <dbReference type="EMBL" id="KZP07734.1"/>
    </source>
</evidence>
<dbReference type="SUPFAM" id="SSF56112">
    <property type="entry name" value="Protein kinase-like (PK-like)"/>
    <property type="match status" value="1"/>
</dbReference>
<evidence type="ECO:0000259" key="10">
    <source>
        <dbReference type="SMART" id="SM01331"/>
    </source>
</evidence>
<evidence type="ECO:0000256" key="7">
    <source>
        <dbReference type="ARBA" id="ARBA00047899"/>
    </source>
</evidence>
<keyword evidence="13" id="KW-1185">Reference proteome</keyword>
<dbReference type="SMART" id="SM01331">
    <property type="entry name" value="DUF3635"/>
    <property type="match status" value="1"/>
</dbReference>
<evidence type="ECO:0000256" key="6">
    <source>
        <dbReference type="ARBA" id="ARBA00022840"/>
    </source>
</evidence>
<feature type="compositionally biased region" description="Basic and acidic residues" evidence="9">
    <location>
        <begin position="23"/>
        <end position="37"/>
    </location>
</feature>
<feature type="domain" description="Serine/threonine-protein kinase haspin C-terminal" evidence="10">
    <location>
        <begin position="690"/>
        <end position="764"/>
    </location>
</feature>
<sequence>MLGTRTKQVVAYGRRGHRIISVDDRENGTPVKKKSDNTLDPWQPPTAVKTKMTHHFPSESPSPPRRVHARNSKPKRLSPAHSPAALKKKRARVPPLVEADAAEPTVGRPPLRRPLSSVHPNVPGTPVPAKRKKKAQMTGVPGSPPFKHVGKPLSPFVDVEIIMLDNNGQRVSQERRVSRTDVVTNPVAKRDGAKRNGGKAALARNAAKEPEVIVVSDSEEEVAPKPTKRGAKHRSRAVVSSDESEIEVTLPRANMKPKAIKPAKTMTMEVLIPVVKPAAKPQAAAAIPTKLPPRPVIPVIKPTTKPQVAATIPSKLPPRPPSPPYPTLPPLAPRVAAAKPTKLPPRPPSPTYTTLALPQALRARPLTPIRMGGSRNLFRAPSPPSPTTPTDLDSSLDFDFANLSLDSSPNSHSIVPPSYLLPLLAECGQDAPHEFSAFIETFPFDPIVQPLDDNVTAPTDIVFRKIGEASYSEVFGIGNVVLKVIPLRDEALPSDLPLAAAASDAETPFPSDSKDVLNEMIVTRAVGEVCDGFIKLLRTYVVRGRYPELLLSLWDEYDTRKGSEGVRPDGFNVSQAYAIIVLPNGGPDLEAYTFATPSKHGWRQASSLFWQIASTLARAEELVEFEHRDLHWGQILVRNTGNIAKAPARRQSGFRPPMNHISHGVEATIIDLGLARMNGGEGTQWTPFDPEVFEGEGDYQFDVYRLMKGGLGEAYKPVTNVMWLHYLVLKLLHSKRLKPPTASRKPVAAKPMVFTEKECYDSLIEMESVLAKSVKQAAKRLGKKAIKIVANASLCSAGHVFQHGVEKGWVHPCT</sequence>
<dbReference type="PANTHER" id="PTHR24419:SF18">
    <property type="entry name" value="SERINE_THREONINE-PROTEIN KINASE HASPIN"/>
    <property type="match status" value="1"/>
</dbReference>
<evidence type="ECO:0000313" key="12">
    <source>
        <dbReference type="EMBL" id="KZP20211.1"/>
    </source>
</evidence>
<dbReference type="InterPro" id="IPR024604">
    <property type="entry name" value="GSG2_C"/>
</dbReference>
<comment type="catalytic activity">
    <reaction evidence="8">
        <text>L-seryl-[protein] + ATP = O-phospho-L-seryl-[protein] + ADP + H(+)</text>
        <dbReference type="Rhea" id="RHEA:17989"/>
        <dbReference type="Rhea" id="RHEA-COMP:9863"/>
        <dbReference type="Rhea" id="RHEA-COMP:11604"/>
        <dbReference type="ChEBI" id="CHEBI:15378"/>
        <dbReference type="ChEBI" id="CHEBI:29999"/>
        <dbReference type="ChEBI" id="CHEBI:30616"/>
        <dbReference type="ChEBI" id="CHEBI:83421"/>
        <dbReference type="ChEBI" id="CHEBI:456216"/>
        <dbReference type="EC" id="2.7.11.1"/>
    </reaction>
</comment>
<dbReference type="GO" id="GO:0005524">
    <property type="term" value="F:ATP binding"/>
    <property type="evidence" value="ECO:0007669"/>
    <property type="project" value="UniProtKB-KW"/>
</dbReference>
<dbReference type="Gene3D" id="3.30.200.20">
    <property type="entry name" value="Phosphorylase Kinase, domain 1"/>
    <property type="match status" value="1"/>
</dbReference>
<evidence type="ECO:0000256" key="5">
    <source>
        <dbReference type="ARBA" id="ARBA00022777"/>
    </source>
</evidence>
<reference evidence="11 13" key="1">
    <citation type="journal article" date="2016" name="Mol. Biol. Evol.">
        <title>Comparative Genomics of Early-Diverging Mushroom-Forming Fungi Provides Insights into the Origins of Lignocellulose Decay Capabilities.</title>
        <authorList>
            <person name="Nagy L.G."/>
            <person name="Riley R."/>
            <person name="Tritt A."/>
            <person name="Adam C."/>
            <person name="Daum C."/>
            <person name="Floudas D."/>
            <person name="Sun H."/>
            <person name="Yadav J.S."/>
            <person name="Pangilinan J."/>
            <person name="Larsson K.H."/>
            <person name="Matsuura K."/>
            <person name="Barry K."/>
            <person name="Labutti K."/>
            <person name="Kuo R."/>
            <person name="Ohm R.A."/>
            <person name="Bhattacharya S.S."/>
            <person name="Shirouzu T."/>
            <person name="Yoshinaga Y."/>
            <person name="Martin F.M."/>
            <person name="Grigoriev I.V."/>
            <person name="Hibbett D.S."/>
        </authorList>
    </citation>
    <scope>NUCLEOTIDE SEQUENCE [LARGE SCALE GENOMIC DNA]</scope>
    <source>
        <strain evidence="11 13">CBS 109695</strain>
    </source>
</reference>
<name>A0A165WLT6_9AGAM</name>
<dbReference type="GO" id="GO:0005737">
    <property type="term" value="C:cytoplasm"/>
    <property type="evidence" value="ECO:0007669"/>
    <property type="project" value="TreeGrafter"/>
</dbReference>
<evidence type="ECO:0000256" key="4">
    <source>
        <dbReference type="ARBA" id="ARBA00022741"/>
    </source>
</evidence>
<dbReference type="STRING" id="436010.A0A165WLT6"/>